<dbReference type="InterPro" id="IPR002559">
    <property type="entry name" value="Transposase_11"/>
</dbReference>
<evidence type="ECO:0000313" key="4">
    <source>
        <dbReference type="Proteomes" id="UP000190044"/>
    </source>
</evidence>
<evidence type="ECO:0000259" key="2">
    <source>
        <dbReference type="Pfam" id="PF01609"/>
    </source>
</evidence>
<gene>
    <name evidence="3" type="ORF">SAMN06295937_101516</name>
</gene>
<keyword evidence="4" id="KW-1185">Reference proteome</keyword>
<dbReference type="NCBIfam" id="NF033580">
    <property type="entry name" value="transpos_IS5_3"/>
    <property type="match status" value="1"/>
</dbReference>
<feature type="domain" description="Transposase IS4-like" evidence="2">
    <location>
        <begin position="2"/>
        <end position="107"/>
    </location>
</feature>
<evidence type="ECO:0000256" key="1">
    <source>
        <dbReference type="SAM" id="Phobius"/>
    </source>
</evidence>
<dbReference type="EMBL" id="FUYP01000015">
    <property type="protein sequence ID" value="SKB72210.1"/>
    <property type="molecule type" value="Genomic_DNA"/>
</dbReference>
<keyword evidence="1" id="KW-0472">Membrane</keyword>
<dbReference type="GO" id="GO:0003677">
    <property type="term" value="F:DNA binding"/>
    <property type="evidence" value="ECO:0007669"/>
    <property type="project" value="InterPro"/>
</dbReference>
<reference evidence="4" key="1">
    <citation type="submission" date="2017-02" db="EMBL/GenBank/DDBJ databases">
        <authorList>
            <person name="Varghese N."/>
            <person name="Submissions S."/>
        </authorList>
    </citation>
    <scope>NUCLEOTIDE SEQUENCE [LARGE SCALE GENOMIC DNA]</scope>
    <source>
        <strain evidence="4">R11H</strain>
    </source>
</reference>
<sequence length="111" mass="12710">MLTAGNVSDVKDAPALLERAGRMRYLLGDKGYDADRLRRALREAGTTPVIPARRNRKRAIRFDKDRYRGRHLIENAFCRLKDFRRVATRYDKLAANFLSGVALATAIAFWL</sequence>
<dbReference type="GO" id="GO:0006313">
    <property type="term" value="P:DNA transposition"/>
    <property type="evidence" value="ECO:0007669"/>
    <property type="project" value="InterPro"/>
</dbReference>
<accession>A0A1T5DKZ3</accession>
<name>A0A1T5DKZ3_9SPHN</name>
<proteinExistence type="predicted"/>
<protein>
    <submittedName>
        <fullName evidence="3">Transposase</fullName>
    </submittedName>
</protein>
<dbReference type="PANTHER" id="PTHR30007:SF1">
    <property type="entry name" value="BLR1914 PROTEIN"/>
    <property type="match status" value="1"/>
</dbReference>
<dbReference type="AlphaFoldDB" id="A0A1T5DKZ3"/>
<dbReference type="Proteomes" id="UP000190044">
    <property type="component" value="Unassembled WGS sequence"/>
</dbReference>
<evidence type="ECO:0000313" key="3">
    <source>
        <dbReference type="EMBL" id="SKB72210.1"/>
    </source>
</evidence>
<organism evidence="3 4">
    <name type="scientific">Sphingopyxis flava</name>
    <dbReference type="NCBI Taxonomy" id="1507287"/>
    <lineage>
        <taxon>Bacteria</taxon>
        <taxon>Pseudomonadati</taxon>
        <taxon>Pseudomonadota</taxon>
        <taxon>Alphaproteobacteria</taxon>
        <taxon>Sphingomonadales</taxon>
        <taxon>Sphingomonadaceae</taxon>
        <taxon>Sphingopyxis</taxon>
    </lineage>
</organism>
<dbReference type="GO" id="GO:0004803">
    <property type="term" value="F:transposase activity"/>
    <property type="evidence" value="ECO:0007669"/>
    <property type="project" value="InterPro"/>
</dbReference>
<keyword evidence="1" id="KW-1133">Transmembrane helix</keyword>
<dbReference type="Pfam" id="PF01609">
    <property type="entry name" value="DDE_Tnp_1"/>
    <property type="match status" value="1"/>
</dbReference>
<dbReference type="PANTHER" id="PTHR30007">
    <property type="entry name" value="PHP DOMAIN PROTEIN"/>
    <property type="match status" value="1"/>
</dbReference>
<keyword evidence="1" id="KW-0812">Transmembrane</keyword>
<feature type="transmembrane region" description="Helical" evidence="1">
    <location>
        <begin position="93"/>
        <end position="110"/>
    </location>
</feature>